<dbReference type="EMBL" id="AP018930">
    <property type="protein sequence ID" value="BBG27843.1"/>
    <property type="molecule type" value="Genomic_DNA"/>
</dbReference>
<dbReference type="SUPFAM" id="SSF103473">
    <property type="entry name" value="MFS general substrate transporter"/>
    <property type="match status" value="1"/>
</dbReference>
<evidence type="ECO:0008006" key="6">
    <source>
        <dbReference type="Google" id="ProtNLM"/>
    </source>
</evidence>
<dbReference type="Pfam" id="PF07690">
    <property type="entry name" value="MFS_1"/>
    <property type="match status" value="1"/>
</dbReference>
<dbReference type="InterPro" id="IPR052528">
    <property type="entry name" value="Sugar_transport-like"/>
</dbReference>
<keyword evidence="1" id="KW-0812">Transmembrane</keyword>
<accession>A0A510E5N1</accession>
<dbReference type="InterPro" id="IPR036259">
    <property type="entry name" value="MFS_trans_sf"/>
</dbReference>
<evidence type="ECO:0000313" key="4">
    <source>
        <dbReference type="Proteomes" id="UP000322983"/>
    </source>
</evidence>
<evidence type="ECO:0000256" key="1">
    <source>
        <dbReference type="SAM" id="Phobius"/>
    </source>
</evidence>
<keyword evidence="1" id="KW-1133">Transmembrane helix</keyword>
<evidence type="ECO:0000313" key="2">
    <source>
        <dbReference type="EMBL" id="BBG25061.1"/>
    </source>
</evidence>
<evidence type="ECO:0000313" key="5">
    <source>
        <dbReference type="Proteomes" id="UP000325030"/>
    </source>
</evidence>
<organism evidence="3 5">
    <name type="scientific">Sulfuracidifex tepidarius</name>
    <dbReference type="NCBI Taxonomy" id="1294262"/>
    <lineage>
        <taxon>Archaea</taxon>
        <taxon>Thermoproteota</taxon>
        <taxon>Thermoprotei</taxon>
        <taxon>Sulfolobales</taxon>
        <taxon>Sulfolobaceae</taxon>
        <taxon>Sulfuracidifex</taxon>
    </lineage>
</organism>
<dbReference type="Proteomes" id="UP000325030">
    <property type="component" value="Chromosome"/>
</dbReference>
<feature type="transmembrane region" description="Helical" evidence="1">
    <location>
        <begin position="129"/>
        <end position="146"/>
    </location>
</feature>
<feature type="transmembrane region" description="Helical" evidence="1">
    <location>
        <begin position="279"/>
        <end position="302"/>
    </location>
</feature>
<keyword evidence="1" id="KW-0472">Membrane</keyword>
<name>A0A510E5N1_9CREN</name>
<dbReference type="InterPro" id="IPR011701">
    <property type="entry name" value="MFS"/>
</dbReference>
<evidence type="ECO:0000313" key="3">
    <source>
        <dbReference type="EMBL" id="BBG27843.1"/>
    </source>
</evidence>
<feature type="transmembrane region" description="Helical" evidence="1">
    <location>
        <begin position="254"/>
        <end position="273"/>
    </location>
</feature>
<accession>A0A510DXW2</accession>
<feature type="transmembrane region" description="Helical" evidence="1">
    <location>
        <begin position="152"/>
        <end position="173"/>
    </location>
</feature>
<dbReference type="GO" id="GO:0022857">
    <property type="term" value="F:transmembrane transporter activity"/>
    <property type="evidence" value="ECO:0007669"/>
    <property type="project" value="InterPro"/>
</dbReference>
<proteinExistence type="predicted"/>
<dbReference type="Proteomes" id="UP000322983">
    <property type="component" value="Chromosome"/>
</dbReference>
<feature type="transmembrane region" description="Helical" evidence="1">
    <location>
        <begin position="347"/>
        <end position="368"/>
    </location>
</feature>
<feature type="transmembrane region" description="Helical" evidence="1">
    <location>
        <begin position="65"/>
        <end position="85"/>
    </location>
</feature>
<feature type="transmembrane region" description="Helical" evidence="1">
    <location>
        <begin position="224"/>
        <end position="242"/>
    </location>
</feature>
<dbReference type="KEGG" id="step:IC006_2396"/>
<feature type="transmembrane region" description="Helical" evidence="1">
    <location>
        <begin position="194"/>
        <end position="212"/>
    </location>
</feature>
<dbReference type="AlphaFoldDB" id="A0A510E5N1"/>
<dbReference type="PANTHER" id="PTHR23526">
    <property type="entry name" value="INTEGRAL MEMBRANE TRANSPORT PROTEIN-RELATED"/>
    <property type="match status" value="1"/>
</dbReference>
<gene>
    <name evidence="2" type="ORF">IC006_2396</name>
    <name evidence="3" type="ORF">IC007_2398</name>
</gene>
<feature type="transmembrane region" description="Helical" evidence="1">
    <location>
        <begin position="314"/>
        <end position="341"/>
    </location>
</feature>
<sequence length="386" mass="42094">MAKPLRTITLLSSLASSISQPYFSFLSVVGGISGLLLGVVSSSFTTFPSLVQGTFTFLRVRAKSLIVYGYLLSGLAWVILSFLPFGGTSTLVYVLAAVGSGSSTFGYSLIMEEISRGARGRVLSQYAQYARVGSLVATVGVGFLVGDQYSLMRWFFLATGAIYLFSSWISLAIREEEVVVPPSQEVGEDVLRMIGVNTLFYVVWSFAWPLFPLAEVHVYHMDEVNLAFITLIGGVSGLVLQRRIGEWMDRNRRVVMFVGRVALATFPLAYSLADNVYEIYVAYVMMGVTGPVNAIAYTSFVYDNTKNVRKAISFLSVGEGVGSIAGSLLGSLSFVALSAFLPLAVAVRSLLFLAAVMRIGISFLYLSIHDRKEERDKRKGSEAYSV</sequence>
<reference evidence="3 4" key="2">
    <citation type="journal article" date="2020" name="Int. J. Syst. Evol. Microbiol.">
        <title>Sulfuracidifex tepidarius gen. nov., sp. nov. and transfer of Sulfolobus metallicus Huber and Stetter 1992 to the genus Sulfuracidifex as Sulfuracidifex metallicus comb. nov.</title>
        <authorList>
            <person name="Itoh T."/>
            <person name="Miura T."/>
            <person name="Sakai H.D."/>
            <person name="Kato S."/>
            <person name="Ohkuma M."/>
            <person name="Takashina T."/>
        </authorList>
    </citation>
    <scope>NUCLEOTIDE SEQUENCE</scope>
    <source>
        <strain evidence="2 4">IC-006</strain>
        <strain evidence="3">IC-007</strain>
    </source>
</reference>
<protein>
    <recommendedName>
        <fullName evidence="6">Major facilitator superfamily (MFS) profile domain-containing protein</fullName>
    </recommendedName>
</protein>
<dbReference type="Gene3D" id="1.20.1250.20">
    <property type="entry name" value="MFS general substrate transporter like domains"/>
    <property type="match status" value="2"/>
</dbReference>
<dbReference type="EMBL" id="AP018929">
    <property type="protein sequence ID" value="BBG25061.1"/>
    <property type="molecule type" value="Genomic_DNA"/>
</dbReference>
<feature type="transmembrane region" description="Helical" evidence="1">
    <location>
        <begin position="91"/>
        <end position="109"/>
    </location>
</feature>
<dbReference type="PANTHER" id="PTHR23526:SF2">
    <property type="entry name" value="MAJOR FACILITATOR SUPERFAMILY (MFS) PROFILE DOMAIN-CONTAINING PROTEIN"/>
    <property type="match status" value="1"/>
</dbReference>
<keyword evidence="4" id="KW-1185">Reference proteome</keyword>
<reference evidence="5" key="1">
    <citation type="submission" date="2018-09" db="EMBL/GenBank/DDBJ databases">
        <title>Complete Genome Sequencing of Sulfolobus sp. JCM 16834.</title>
        <authorList>
            <person name="Kato S."/>
            <person name="Itoh T."/>
            <person name="Ohkuma M."/>
        </authorList>
    </citation>
    <scope>NUCLEOTIDE SEQUENCE [LARGE SCALE GENOMIC DNA]</scope>
    <source>
        <strain evidence="5">IC-007</strain>
    </source>
</reference>